<protein>
    <submittedName>
        <fullName evidence="1">Uncharacterized protein</fullName>
    </submittedName>
</protein>
<dbReference type="Proteomes" id="UP000266673">
    <property type="component" value="Unassembled WGS sequence"/>
</dbReference>
<evidence type="ECO:0000313" key="1">
    <source>
        <dbReference type="EMBL" id="RIB14001.1"/>
    </source>
</evidence>
<comment type="caution">
    <text evidence="1">The sequence shown here is derived from an EMBL/GenBank/DDBJ whole genome shotgun (WGS) entry which is preliminary data.</text>
</comment>
<evidence type="ECO:0000313" key="2">
    <source>
        <dbReference type="Proteomes" id="UP000266673"/>
    </source>
</evidence>
<proteinExistence type="predicted"/>
<organism evidence="1 2">
    <name type="scientific">Gigaspora rosea</name>
    <dbReference type="NCBI Taxonomy" id="44941"/>
    <lineage>
        <taxon>Eukaryota</taxon>
        <taxon>Fungi</taxon>
        <taxon>Fungi incertae sedis</taxon>
        <taxon>Mucoromycota</taxon>
        <taxon>Glomeromycotina</taxon>
        <taxon>Glomeromycetes</taxon>
        <taxon>Diversisporales</taxon>
        <taxon>Gigasporaceae</taxon>
        <taxon>Gigaspora</taxon>
    </lineage>
</organism>
<dbReference type="EMBL" id="QKWP01000872">
    <property type="protein sequence ID" value="RIB14001.1"/>
    <property type="molecule type" value="Genomic_DNA"/>
</dbReference>
<reference evidence="1 2" key="1">
    <citation type="submission" date="2018-06" db="EMBL/GenBank/DDBJ databases">
        <title>Comparative genomics reveals the genomic features of Rhizophagus irregularis, R. cerebriforme, R. diaphanum and Gigaspora rosea, and their symbiotic lifestyle signature.</title>
        <authorList>
            <person name="Morin E."/>
            <person name="San Clemente H."/>
            <person name="Chen E.C.H."/>
            <person name="De La Providencia I."/>
            <person name="Hainaut M."/>
            <person name="Kuo A."/>
            <person name="Kohler A."/>
            <person name="Murat C."/>
            <person name="Tang N."/>
            <person name="Roy S."/>
            <person name="Loubradou J."/>
            <person name="Henrissat B."/>
            <person name="Grigoriev I.V."/>
            <person name="Corradi N."/>
            <person name="Roux C."/>
            <person name="Martin F.M."/>
        </authorList>
    </citation>
    <scope>NUCLEOTIDE SEQUENCE [LARGE SCALE GENOMIC DNA]</scope>
    <source>
        <strain evidence="1 2">DAOM 194757</strain>
    </source>
</reference>
<name>A0A397UWK0_9GLOM</name>
<gene>
    <name evidence="1" type="ORF">C2G38_2196322</name>
</gene>
<accession>A0A397UWK0</accession>
<dbReference type="AlphaFoldDB" id="A0A397UWK0"/>
<keyword evidence="2" id="KW-1185">Reference proteome</keyword>
<sequence>MSSSVIKMEEISDIANAHILDHNMAEVFENKPKKTLEEMQSLDWHHIVECYEILSETLTKDFISKYGNYYHIKEDKLIVATRAKEHRICLELLKTCMPVRDVDDKARYKADDIKTHLNSPELASYLQDLVPKMNKKTKDTSSSNVNTMPTAEDIQDLFNIT</sequence>
<dbReference type="STRING" id="44941.A0A397UWK0"/>
<dbReference type="OrthoDB" id="2385538at2759"/>